<dbReference type="SMART" id="SM00398">
    <property type="entry name" value="HMG"/>
    <property type="match status" value="1"/>
</dbReference>
<dbReference type="Gene3D" id="1.10.30.10">
    <property type="entry name" value="High mobility group box domain"/>
    <property type="match status" value="1"/>
</dbReference>
<dbReference type="Proteomes" id="UP001220324">
    <property type="component" value="Unassembled WGS sequence"/>
</dbReference>
<feature type="region of interest" description="Disordered" evidence="7">
    <location>
        <begin position="76"/>
        <end position="95"/>
    </location>
</feature>
<dbReference type="InterPro" id="IPR036910">
    <property type="entry name" value="HMG_box_dom_sf"/>
</dbReference>
<dbReference type="PANTHER" id="PTHR48112:SF22">
    <property type="entry name" value="MITOCHONDRIAL TRANSCRIPTION FACTOR A, ISOFORM B"/>
    <property type="match status" value="1"/>
</dbReference>
<dbReference type="GO" id="GO:0003677">
    <property type="term" value="F:DNA binding"/>
    <property type="evidence" value="ECO:0007669"/>
    <property type="project" value="UniProtKB-UniRule"/>
</dbReference>
<dbReference type="PROSITE" id="PS50118">
    <property type="entry name" value="HMG_BOX_2"/>
    <property type="match status" value="1"/>
</dbReference>
<comment type="similarity">
    <text evidence="3">Belongs to the NHP6 family.</text>
</comment>
<dbReference type="InterPro" id="IPR009071">
    <property type="entry name" value="HMG_box_dom"/>
</dbReference>
<feature type="region of interest" description="Disordered" evidence="7">
    <location>
        <begin position="1"/>
        <end position="39"/>
    </location>
</feature>
<evidence type="ECO:0000259" key="8">
    <source>
        <dbReference type="PROSITE" id="PS50118"/>
    </source>
</evidence>
<reference evidence="9 10" key="1">
    <citation type="journal article" date="2023" name="IMA Fungus">
        <title>Comparative genomic study of the Penicillium genus elucidates a diverse pangenome and 15 lateral gene transfer events.</title>
        <authorList>
            <person name="Petersen C."/>
            <person name="Sorensen T."/>
            <person name="Nielsen M.R."/>
            <person name="Sondergaard T.E."/>
            <person name="Sorensen J.L."/>
            <person name="Fitzpatrick D.A."/>
            <person name="Frisvad J.C."/>
            <person name="Nielsen K.L."/>
        </authorList>
    </citation>
    <scope>NUCLEOTIDE SEQUENCE [LARGE SCALE GENOMIC DNA]</scope>
    <source>
        <strain evidence="9 10">IBT 35679</strain>
    </source>
</reference>
<organism evidence="9 10">
    <name type="scientific">Penicillium frequentans</name>
    <dbReference type="NCBI Taxonomy" id="3151616"/>
    <lineage>
        <taxon>Eukaryota</taxon>
        <taxon>Fungi</taxon>
        <taxon>Dikarya</taxon>
        <taxon>Ascomycota</taxon>
        <taxon>Pezizomycotina</taxon>
        <taxon>Eurotiomycetes</taxon>
        <taxon>Eurotiomycetidae</taxon>
        <taxon>Eurotiales</taxon>
        <taxon>Aspergillaceae</taxon>
        <taxon>Penicillium</taxon>
    </lineage>
</organism>
<dbReference type="PANTHER" id="PTHR48112">
    <property type="entry name" value="HIGH MOBILITY GROUP PROTEIN DSP1"/>
    <property type="match status" value="1"/>
</dbReference>
<dbReference type="PRINTS" id="PR00886">
    <property type="entry name" value="HIGHMOBLTY12"/>
</dbReference>
<dbReference type="Pfam" id="PF00505">
    <property type="entry name" value="HMG_box"/>
    <property type="match status" value="1"/>
</dbReference>
<name>A0AAD6CYU3_9EURO</name>
<accession>A0AAD6CYU3</accession>
<gene>
    <name evidence="9" type="ORF">N7494_006361</name>
</gene>
<evidence type="ECO:0000256" key="2">
    <source>
        <dbReference type="ARBA" id="ARBA00023242"/>
    </source>
</evidence>
<evidence type="ECO:0000256" key="1">
    <source>
        <dbReference type="ARBA" id="ARBA00023125"/>
    </source>
</evidence>
<evidence type="ECO:0000256" key="3">
    <source>
        <dbReference type="ARBA" id="ARBA00043963"/>
    </source>
</evidence>
<feature type="DNA-binding region" description="HMG box" evidence="6">
    <location>
        <begin position="34"/>
        <end position="102"/>
    </location>
</feature>
<sequence length="115" mass="13012">MPKVTTNKMPKEKTTRKAAPKEQRKRAKKDPNAPKRGLSAYMFFANDNRETVREENPGISFGQVGKALGEKWKALSDSERKPYDDKAAADKKRYEDEKAKYQAELAGADDDEESS</sequence>
<feature type="domain" description="HMG box" evidence="8">
    <location>
        <begin position="34"/>
        <end position="102"/>
    </location>
</feature>
<dbReference type="InterPro" id="IPR050342">
    <property type="entry name" value="HMGB"/>
</dbReference>
<comment type="caution">
    <text evidence="9">The sequence shown here is derived from an EMBL/GenBank/DDBJ whole genome shotgun (WGS) entry which is preliminary data.</text>
</comment>
<dbReference type="CDD" id="cd01390">
    <property type="entry name" value="HMG-box_NHP6-like"/>
    <property type="match status" value="1"/>
</dbReference>
<feature type="compositionally biased region" description="Basic and acidic residues" evidence="7">
    <location>
        <begin position="9"/>
        <end position="22"/>
    </location>
</feature>
<dbReference type="SUPFAM" id="SSF47095">
    <property type="entry name" value="HMG-box"/>
    <property type="match status" value="1"/>
</dbReference>
<dbReference type="AlphaFoldDB" id="A0AAD6CYU3"/>
<dbReference type="GO" id="GO:0005634">
    <property type="term" value="C:nucleus"/>
    <property type="evidence" value="ECO:0007669"/>
    <property type="project" value="UniProtKB-UniRule"/>
</dbReference>
<keyword evidence="2 6" id="KW-0539">Nucleus</keyword>
<proteinExistence type="inferred from homology"/>
<evidence type="ECO:0000256" key="5">
    <source>
        <dbReference type="ARBA" id="ARBA00067275"/>
    </source>
</evidence>
<evidence type="ECO:0000313" key="9">
    <source>
        <dbReference type="EMBL" id="KAJ5541285.1"/>
    </source>
</evidence>
<keyword evidence="1 6" id="KW-0238">DNA-binding</keyword>
<keyword evidence="10" id="KW-1185">Reference proteome</keyword>
<evidence type="ECO:0000313" key="10">
    <source>
        <dbReference type="Proteomes" id="UP001220324"/>
    </source>
</evidence>
<dbReference type="EMBL" id="JAQIZZ010000005">
    <property type="protein sequence ID" value="KAJ5541285.1"/>
    <property type="molecule type" value="Genomic_DNA"/>
</dbReference>
<evidence type="ECO:0000256" key="4">
    <source>
        <dbReference type="ARBA" id="ARBA00057588"/>
    </source>
</evidence>
<protein>
    <recommendedName>
        <fullName evidence="5">Non-histone chromosomal protein 6</fullName>
    </recommendedName>
</protein>
<dbReference type="FunFam" id="1.10.30.10:FF:000016">
    <property type="entry name" value="FACT complex subunit SSRP1"/>
    <property type="match status" value="1"/>
</dbReference>
<evidence type="ECO:0000256" key="6">
    <source>
        <dbReference type="PROSITE-ProRule" id="PRU00267"/>
    </source>
</evidence>
<evidence type="ECO:0000256" key="7">
    <source>
        <dbReference type="SAM" id="MobiDB-lite"/>
    </source>
</evidence>
<comment type="function">
    <text evidence="4">DNA-binding protein that induces severe bending of DNA. Required for DNA-binding by the FACT complex, a general chromatin factor that acts to reorganize nucleosomes. The FACT complex is involved in multiple processes that require DNA as a template such as mRNA elongation, DNA replication and DNA repair. Also augments the fidelity of transcription by RNA polymerase III independently of any role in the FACT complex.</text>
</comment>